<accession>A0AA85BAT7</accession>
<dbReference type="Proteomes" id="UP000050791">
    <property type="component" value="Unassembled WGS sequence"/>
</dbReference>
<organism evidence="11 12">
    <name type="scientific">Schistosoma mattheei</name>
    <dbReference type="NCBI Taxonomy" id="31246"/>
    <lineage>
        <taxon>Eukaryota</taxon>
        <taxon>Metazoa</taxon>
        <taxon>Spiralia</taxon>
        <taxon>Lophotrochozoa</taxon>
        <taxon>Platyhelminthes</taxon>
        <taxon>Trematoda</taxon>
        <taxon>Digenea</taxon>
        <taxon>Strigeidida</taxon>
        <taxon>Schistosomatoidea</taxon>
        <taxon>Schistosomatidae</taxon>
        <taxon>Schistosoma</taxon>
    </lineage>
</organism>
<keyword evidence="9" id="KW-0175">Coiled coil</keyword>
<feature type="compositionally biased region" description="Polar residues" evidence="10">
    <location>
        <begin position="232"/>
        <end position="241"/>
    </location>
</feature>
<evidence type="ECO:0000256" key="9">
    <source>
        <dbReference type="SAM" id="Coils"/>
    </source>
</evidence>
<feature type="coiled-coil region" evidence="9">
    <location>
        <begin position="572"/>
        <end position="632"/>
    </location>
</feature>
<dbReference type="PANTHER" id="PTHR47167:SF4">
    <property type="entry name" value="SERINE_THREONINE-PROTEIN KINASE TAO"/>
    <property type="match status" value="1"/>
</dbReference>
<keyword evidence="4" id="KW-0547">Nucleotide-binding</keyword>
<dbReference type="GO" id="GO:0005524">
    <property type="term" value="F:ATP binding"/>
    <property type="evidence" value="ECO:0007669"/>
    <property type="project" value="UniProtKB-KW"/>
</dbReference>
<proteinExistence type="predicted"/>
<feature type="region of interest" description="Disordered" evidence="10">
    <location>
        <begin position="448"/>
        <end position="506"/>
    </location>
</feature>
<evidence type="ECO:0000256" key="4">
    <source>
        <dbReference type="ARBA" id="ARBA00022741"/>
    </source>
</evidence>
<dbReference type="EC" id="2.7.11.1" evidence="1"/>
<dbReference type="InterPro" id="IPR051234">
    <property type="entry name" value="TAO_STE20_kinase"/>
</dbReference>
<evidence type="ECO:0000256" key="5">
    <source>
        <dbReference type="ARBA" id="ARBA00022777"/>
    </source>
</evidence>
<name>A0AA85BAT7_9TREM</name>
<evidence type="ECO:0000313" key="12">
    <source>
        <dbReference type="WBParaSite" id="SMTH1_41730.1"/>
    </source>
</evidence>
<feature type="coiled-coil region" evidence="9">
    <location>
        <begin position="381"/>
        <end position="415"/>
    </location>
</feature>
<evidence type="ECO:0000256" key="8">
    <source>
        <dbReference type="ARBA" id="ARBA00048679"/>
    </source>
</evidence>
<feature type="compositionally biased region" description="Low complexity" evidence="10">
    <location>
        <begin position="820"/>
        <end position="844"/>
    </location>
</feature>
<feature type="region of interest" description="Disordered" evidence="10">
    <location>
        <begin position="98"/>
        <end position="146"/>
    </location>
</feature>
<evidence type="ECO:0000256" key="2">
    <source>
        <dbReference type="ARBA" id="ARBA00022527"/>
    </source>
</evidence>
<dbReference type="GO" id="GO:0004674">
    <property type="term" value="F:protein serine/threonine kinase activity"/>
    <property type="evidence" value="ECO:0007669"/>
    <property type="project" value="UniProtKB-KW"/>
</dbReference>
<comment type="catalytic activity">
    <reaction evidence="8">
        <text>L-seryl-[protein] + ATP = O-phospho-L-seryl-[protein] + ADP + H(+)</text>
        <dbReference type="Rhea" id="RHEA:17989"/>
        <dbReference type="Rhea" id="RHEA-COMP:9863"/>
        <dbReference type="Rhea" id="RHEA-COMP:11604"/>
        <dbReference type="ChEBI" id="CHEBI:15378"/>
        <dbReference type="ChEBI" id="CHEBI:29999"/>
        <dbReference type="ChEBI" id="CHEBI:30616"/>
        <dbReference type="ChEBI" id="CHEBI:83421"/>
        <dbReference type="ChEBI" id="CHEBI:456216"/>
        <dbReference type="EC" id="2.7.11.1"/>
    </reaction>
</comment>
<dbReference type="AlphaFoldDB" id="A0AA85BAT7"/>
<keyword evidence="2" id="KW-0723">Serine/threonine-protein kinase</keyword>
<evidence type="ECO:0000256" key="1">
    <source>
        <dbReference type="ARBA" id="ARBA00012513"/>
    </source>
</evidence>
<feature type="compositionally biased region" description="Polar residues" evidence="10">
    <location>
        <begin position="188"/>
        <end position="198"/>
    </location>
</feature>
<evidence type="ECO:0000256" key="6">
    <source>
        <dbReference type="ARBA" id="ARBA00022840"/>
    </source>
</evidence>
<feature type="compositionally biased region" description="Basic and acidic residues" evidence="10">
    <location>
        <begin position="448"/>
        <end position="474"/>
    </location>
</feature>
<keyword evidence="3" id="KW-0808">Transferase</keyword>
<comment type="catalytic activity">
    <reaction evidence="7">
        <text>L-threonyl-[protein] + ATP = O-phospho-L-threonyl-[protein] + ADP + H(+)</text>
        <dbReference type="Rhea" id="RHEA:46608"/>
        <dbReference type="Rhea" id="RHEA-COMP:11060"/>
        <dbReference type="Rhea" id="RHEA-COMP:11605"/>
        <dbReference type="ChEBI" id="CHEBI:15378"/>
        <dbReference type="ChEBI" id="CHEBI:30013"/>
        <dbReference type="ChEBI" id="CHEBI:30616"/>
        <dbReference type="ChEBI" id="CHEBI:61977"/>
        <dbReference type="ChEBI" id="CHEBI:456216"/>
        <dbReference type="EC" id="2.7.11.1"/>
    </reaction>
</comment>
<keyword evidence="6" id="KW-0067">ATP-binding</keyword>
<feature type="region of interest" description="Disordered" evidence="10">
    <location>
        <begin position="162"/>
        <end position="243"/>
    </location>
</feature>
<keyword evidence="5" id="KW-0418">Kinase</keyword>
<evidence type="ECO:0000256" key="7">
    <source>
        <dbReference type="ARBA" id="ARBA00047899"/>
    </source>
</evidence>
<feature type="compositionally biased region" description="Basic and acidic residues" evidence="10">
    <location>
        <begin position="128"/>
        <end position="139"/>
    </location>
</feature>
<feature type="region of interest" description="Disordered" evidence="10">
    <location>
        <begin position="820"/>
        <end position="861"/>
    </location>
</feature>
<feature type="compositionally biased region" description="Low complexity" evidence="10">
    <location>
        <begin position="162"/>
        <end position="173"/>
    </location>
</feature>
<feature type="compositionally biased region" description="Polar residues" evidence="10">
    <location>
        <begin position="212"/>
        <end position="224"/>
    </location>
</feature>
<protein>
    <recommendedName>
        <fullName evidence="1">non-specific serine/threonine protein kinase</fullName>
        <ecNumber evidence="1">2.7.11.1</ecNumber>
    </recommendedName>
</protein>
<feature type="coiled-coil region" evidence="9">
    <location>
        <begin position="673"/>
        <end position="700"/>
    </location>
</feature>
<evidence type="ECO:0000313" key="11">
    <source>
        <dbReference type="Proteomes" id="UP000050791"/>
    </source>
</evidence>
<evidence type="ECO:0000256" key="10">
    <source>
        <dbReference type="SAM" id="MobiDB-lite"/>
    </source>
</evidence>
<reference evidence="12" key="1">
    <citation type="submission" date="2023-11" db="UniProtKB">
        <authorList>
            <consortium name="WormBaseParasite"/>
        </authorList>
    </citation>
    <scope>IDENTIFICATION</scope>
</reference>
<evidence type="ECO:0000256" key="3">
    <source>
        <dbReference type="ARBA" id="ARBA00022679"/>
    </source>
</evidence>
<feature type="compositionally biased region" description="Low complexity" evidence="10">
    <location>
        <begin position="50"/>
        <end position="62"/>
    </location>
</feature>
<feature type="region of interest" description="Disordered" evidence="10">
    <location>
        <begin position="49"/>
        <end position="71"/>
    </location>
</feature>
<dbReference type="GO" id="GO:0005737">
    <property type="term" value="C:cytoplasm"/>
    <property type="evidence" value="ECO:0007669"/>
    <property type="project" value="TreeGrafter"/>
</dbReference>
<dbReference type="PANTHER" id="PTHR47167">
    <property type="entry name" value="SERINE/THREONINE-PROTEIN KINASE TAO1-LIKE PROTEIN"/>
    <property type="match status" value="1"/>
</dbReference>
<feature type="region of interest" description="Disordered" evidence="10">
    <location>
        <begin position="741"/>
        <end position="760"/>
    </location>
</feature>
<sequence>MTHPFLASVFRFSHILPELIQRTKAAVAAQENQISQKWKKILYESDLNHSPSSVVPNNSEESPTSRKTGFVYDDSNADLEASARNSYKPNLVSGILRQSHEGSNIGGSERSLRRHDLRKASLQTQQRDSNKCIDEETSHDSSSINDDVEYLVGDSCSNSVGSASSDLSDSCNSPGQRHVYIPPKHSVSGISNENSPSRTFDPDSGHGGSFDFNGTQPSPLPNRSSSHRLSEGDSSIIQHPQNPRLVQINSHLYANMESSTDSHVYHSILVDSNNELGHRGTISETVVSSVTPTKSDLIKGETESFSRFSTTSHNDSGMITETSRIASVEINSPADTSTSVGHFATLKTTQMMRGLSLEPDASNSAAAVALGFTQQGYGRGMANWRDQMNELKRLRNQHNKHLKQVEDKNKVEEESLKSRLNRDYEATKLAMRKEFMRLEEIHAAEIEKERKRAMSVESKLARQLETETKSELKSAKKSPLGSFSSHDSDSSGHSNPLEAIRKRRHDVSTLETRKTKRLLLTQLQDIEMEQLRQYIRLQQKAAEEITSLLLRQHTELENLEINQLKRIQDLRINQLQSQHEAEMENLHQYFKRIEVGLQKRHCEETKNLPKYLKQKELQIRKQFRDAARIQKKQFKLLREERASESCPSSGLISSNPNNCSDSVDLQGQFVIHLQDERQILENLKLEEKRKQADLEAQYNKSISELHERQNDKVETTHARENKEFKESRLEGVKILSNFQEKQRRDMLKQHQRQREDLENRIRARKESLEAAMKKNAESTKEESRRKTRRLMERHAEALRAFDIETANLGIDNAAVVGASARVSGSSGVSGGSSSSSTSFSSSSGQRPSDWRHTVVASAPVY</sequence>
<dbReference type="WBParaSite" id="SMTH1_41730.1">
    <property type="protein sequence ID" value="SMTH1_41730.1"/>
    <property type="gene ID" value="SMTH1_41730"/>
</dbReference>